<dbReference type="AlphaFoldDB" id="X1D2F3"/>
<sequence length="29" mass="3133">KGFRGKMGGGSEEKHSLKDKNTGKPMLTL</sequence>
<feature type="region of interest" description="Disordered" evidence="1">
    <location>
        <begin position="1"/>
        <end position="29"/>
    </location>
</feature>
<proteinExistence type="predicted"/>
<reference evidence="2" key="1">
    <citation type="journal article" date="2014" name="Front. Microbiol.">
        <title>High frequency of phylogenetically diverse reductive dehalogenase-homologous genes in deep subseafloor sedimentary metagenomes.</title>
        <authorList>
            <person name="Kawai M."/>
            <person name="Futagami T."/>
            <person name="Toyoda A."/>
            <person name="Takaki Y."/>
            <person name="Nishi S."/>
            <person name="Hori S."/>
            <person name="Arai W."/>
            <person name="Tsubouchi T."/>
            <person name="Morono Y."/>
            <person name="Uchiyama I."/>
            <person name="Ito T."/>
            <person name="Fujiyama A."/>
            <person name="Inagaki F."/>
            <person name="Takami H."/>
        </authorList>
    </citation>
    <scope>NUCLEOTIDE SEQUENCE</scope>
    <source>
        <strain evidence="2">Expedition CK06-06</strain>
    </source>
</reference>
<name>X1D2F3_9ZZZZ</name>
<feature type="non-terminal residue" evidence="2">
    <location>
        <position position="1"/>
    </location>
</feature>
<feature type="compositionally biased region" description="Gly residues" evidence="1">
    <location>
        <begin position="1"/>
        <end position="10"/>
    </location>
</feature>
<gene>
    <name evidence="2" type="ORF">S01H4_54602</name>
</gene>
<comment type="caution">
    <text evidence="2">The sequence shown here is derived from an EMBL/GenBank/DDBJ whole genome shotgun (WGS) entry which is preliminary data.</text>
</comment>
<feature type="compositionally biased region" description="Basic and acidic residues" evidence="1">
    <location>
        <begin position="11"/>
        <end position="22"/>
    </location>
</feature>
<evidence type="ECO:0000313" key="2">
    <source>
        <dbReference type="EMBL" id="GAH14357.1"/>
    </source>
</evidence>
<accession>X1D2F3</accession>
<evidence type="ECO:0000256" key="1">
    <source>
        <dbReference type="SAM" id="MobiDB-lite"/>
    </source>
</evidence>
<dbReference type="EMBL" id="BART01031433">
    <property type="protein sequence ID" value="GAH14357.1"/>
    <property type="molecule type" value="Genomic_DNA"/>
</dbReference>
<organism evidence="2">
    <name type="scientific">marine sediment metagenome</name>
    <dbReference type="NCBI Taxonomy" id="412755"/>
    <lineage>
        <taxon>unclassified sequences</taxon>
        <taxon>metagenomes</taxon>
        <taxon>ecological metagenomes</taxon>
    </lineage>
</organism>
<protein>
    <submittedName>
        <fullName evidence="2">Uncharacterized protein</fullName>
    </submittedName>
</protein>